<keyword evidence="8" id="KW-1185">Reference proteome</keyword>
<keyword evidence="5" id="KW-0560">Oxidoreductase</keyword>
<feature type="domain" description="Nitroreductase" evidence="6">
    <location>
        <begin position="18"/>
        <end position="153"/>
    </location>
</feature>
<dbReference type="SUPFAM" id="SSF55469">
    <property type="entry name" value="FMN-dependent nitroreductase-like"/>
    <property type="match status" value="1"/>
</dbReference>
<comment type="cofactor">
    <cofactor evidence="1">
        <name>FMN</name>
        <dbReference type="ChEBI" id="CHEBI:58210"/>
    </cofactor>
</comment>
<gene>
    <name evidence="7" type="ORF">ADUPG1_011272</name>
</gene>
<dbReference type="Pfam" id="PF00881">
    <property type="entry name" value="Nitroreductase"/>
    <property type="match status" value="1"/>
</dbReference>
<evidence type="ECO:0000256" key="5">
    <source>
        <dbReference type="ARBA" id="ARBA00023002"/>
    </source>
</evidence>
<evidence type="ECO:0000313" key="8">
    <source>
        <dbReference type="Proteomes" id="UP001057375"/>
    </source>
</evidence>
<sequence length="208" mass="22786">MPYSPAVSAPNHTIQAIFDRKSCRSFNPSHPLSKETIDVLAECAKASPSACNYQNINVFVLNGIDKTTEFGLSVEPYVLEEKPFMRGIAASKDKMGLKSFIFYDAPVAFVMTGNARDESKIRTLSADSGHCSQSIMIGAKSLGYDSICVGCMSGPKASEAALKYLKEHCPDFPWEDKGKQKLLLSVGVGIPKIEKGKPFKKDNIYHIK</sequence>
<evidence type="ECO:0000256" key="2">
    <source>
        <dbReference type="ARBA" id="ARBA00007118"/>
    </source>
</evidence>
<organism evidence="7 8">
    <name type="scientific">Aduncisulcus paluster</name>
    <dbReference type="NCBI Taxonomy" id="2918883"/>
    <lineage>
        <taxon>Eukaryota</taxon>
        <taxon>Metamonada</taxon>
        <taxon>Carpediemonas-like organisms</taxon>
        <taxon>Aduncisulcus</taxon>
    </lineage>
</organism>
<dbReference type="Gene3D" id="3.40.109.10">
    <property type="entry name" value="NADH Oxidase"/>
    <property type="match status" value="1"/>
</dbReference>
<dbReference type="PANTHER" id="PTHR43673">
    <property type="entry name" value="NAD(P)H NITROREDUCTASE YDGI-RELATED"/>
    <property type="match status" value="1"/>
</dbReference>
<evidence type="ECO:0000256" key="3">
    <source>
        <dbReference type="ARBA" id="ARBA00022630"/>
    </source>
</evidence>
<dbReference type="InterPro" id="IPR000415">
    <property type="entry name" value="Nitroreductase-like"/>
</dbReference>
<keyword evidence="4" id="KW-0288">FMN</keyword>
<dbReference type="PANTHER" id="PTHR43673:SF2">
    <property type="entry name" value="NITROREDUCTASE"/>
    <property type="match status" value="1"/>
</dbReference>
<proteinExistence type="inferred from homology"/>
<accession>A0ABQ5JV06</accession>
<evidence type="ECO:0000259" key="6">
    <source>
        <dbReference type="Pfam" id="PF00881"/>
    </source>
</evidence>
<keyword evidence="3" id="KW-0285">Flavoprotein</keyword>
<comment type="similarity">
    <text evidence="2">Belongs to the nitroreductase family.</text>
</comment>
<dbReference type="InterPro" id="IPR029479">
    <property type="entry name" value="Nitroreductase"/>
</dbReference>
<evidence type="ECO:0000313" key="7">
    <source>
        <dbReference type="EMBL" id="GKT18236.1"/>
    </source>
</evidence>
<evidence type="ECO:0000256" key="4">
    <source>
        <dbReference type="ARBA" id="ARBA00022643"/>
    </source>
</evidence>
<name>A0ABQ5JV06_9EUKA</name>
<protein>
    <recommendedName>
        <fullName evidence="6">Nitroreductase domain-containing protein</fullName>
    </recommendedName>
</protein>
<reference evidence="7" key="1">
    <citation type="submission" date="2022-03" db="EMBL/GenBank/DDBJ databases">
        <title>Draft genome sequence of Aduncisulcus paluster, a free-living microaerophilic Fornicata.</title>
        <authorList>
            <person name="Yuyama I."/>
            <person name="Kume K."/>
            <person name="Tamura T."/>
            <person name="Inagaki Y."/>
            <person name="Hashimoto T."/>
        </authorList>
    </citation>
    <scope>NUCLEOTIDE SEQUENCE</scope>
    <source>
        <strain evidence="7">NY0171</strain>
    </source>
</reference>
<dbReference type="Proteomes" id="UP001057375">
    <property type="component" value="Unassembled WGS sequence"/>
</dbReference>
<comment type="caution">
    <text evidence="7">The sequence shown here is derived from an EMBL/GenBank/DDBJ whole genome shotgun (WGS) entry which is preliminary data.</text>
</comment>
<evidence type="ECO:0000256" key="1">
    <source>
        <dbReference type="ARBA" id="ARBA00001917"/>
    </source>
</evidence>
<dbReference type="EMBL" id="BQXS01011924">
    <property type="protein sequence ID" value="GKT18236.1"/>
    <property type="molecule type" value="Genomic_DNA"/>
</dbReference>